<keyword evidence="3" id="KW-1185">Reference proteome</keyword>
<comment type="caution">
    <text evidence="2">The sequence shown here is derived from an EMBL/GenBank/DDBJ whole genome shotgun (WGS) entry which is preliminary data.</text>
</comment>
<feature type="region of interest" description="Disordered" evidence="1">
    <location>
        <begin position="1"/>
        <end position="108"/>
    </location>
</feature>
<feature type="compositionally biased region" description="Pro residues" evidence="1">
    <location>
        <begin position="46"/>
        <end position="59"/>
    </location>
</feature>
<name>A0AAV7WL32_PLEWA</name>
<gene>
    <name evidence="2" type="ORF">NDU88_000955</name>
</gene>
<accession>A0AAV7WL32</accession>
<reference evidence="2" key="1">
    <citation type="journal article" date="2022" name="bioRxiv">
        <title>Sequencing and chromosome-scale assembly of the giantPleurodeles waltlgenome.</title>
        <authorList>
            <person name="Brown T."/>
            <person name="Elewa A."/>
            <person name="Iarovenko S."/>
            <person name="Subramanian E."/>
            <person name="Araus A.J."/>
            <person name="Petzold A."/>
            <person name="Susuki M."/>
            <person name="Suzuki K.-i.T."/>
            <person name="Hayashi T."/>
            <person name="Toyoda A."/>
            <person name="Oliveira C."/>
            <person name="Osipova E."/>
            <person name="Leigh N.D."/>
            <person name="Simon A."/>
            <person name="Yun M.H."/>
        </authorList>
    </citation>
    <scope>NUCLEOTIDE SEQUENCE</scope>
    <source>
        <strain evidence="2">20211129_DDA</strain>
        <tissue evidence="2">Liver</tissue>
    </source>
</reference>
<evidence type="ECO:0000313" key="2">
    <source>
        <dbReference type="EMBL" id="KAJ1213317.1"/>
    </source>
</evidence>
<evidence type="ECO:0000256" key="1">
    <source>
        <dbReference type="SAM" id="MobiDB-lite"/>
    </source>
</evidence>
<sequence length="108" mass="11928">MRLGWEASEFSSRRPWGPSPASRVPRRLRSRPARSSTRRADSDPASAPPPTGVQRPPSPTARAVAPPAPAPDTSARLRGRGAATWSHPGYFQRRRRSPDDRTFGAYRL</sequence>
<organism evidence="2 3">
    <name type="scientific">Pleurodeles waltl</name>
    <name type="common">Iberian ribbed newt</name>
    <dbReference type="NCBI Taxonomy" id="8319"/>
    <lineage>
        <taxon>Eukaryota</taxon>
        <taxon>Metazoa</taxon>
        <taxon>Chordata</taxon>
        <taxon>Craniata</taxon>
        <taxon>Vertebrata</taxon>
        <taxon>Euteleostomi</taxon>
        <taxon>Amphibia</taxon>
        <taxon>Batrachia</taxon>
        <taxon>Caudata</taxon>
        <taxon>Salamandroidea</taxon>
        <taxon>Salamandridae</taxon>
        <taxon>Pleurodelinae</taxon>
        <taxon>Pleurodeles</taxon>
    </lineage>
</organism>
<protein>
    <submittedName>
        <fullName evidence="2">Uncharacterized protein</fullName>
    </submittedName>
</protein>
<proteinExistence type="predicted"/>
<dbReference type="AlphaFoldDB" id="A0AAV7WL32"/>
<evidence type="ECO:0000313" key="3">
    <source>
        <dbReference type="Proteomes" id="UP001066276"/>
    </source>
</evidence>
<dbReference type="Proteomes" id="UP001066276">
    <property type="component" value="Chromosome 1_1"/>
</dbReference>
<dbReference type="EMBL" id="JANPWB010000001">
    <property type="protein sequence ID" value="KAJ1213317.1"/>
    <property type="molecule type" value="Genomic_DNA"/>
</dbReference>